<keyword evidence="3" id="KW-1185">Reference proteome</keyword>
<accession>A0A0T6LNT4</accession>
<gene>
    <name evidence="2" type="ORF">AQ490_06445</name>
</gene>
<evidence type="ECO:0000313" key="3">
    <source>
        <dbReference type="Proteomes" id="UP000050867"/>
    </source>
</evidence>
<proteinExistence type="predicted"/>
<protein>
    <submittedName>
        <fullName evidence="2">Uncharacterized protein</fullName>
    </submittedName>
</protein>
<evidence type="ECO:0000256" key="1">
    <source>
        <dbReference type="SAM" id="Coils"/>
    </source>
</evidence>
<dbReference type="Proteomes" id="UP000050867">
    <property type="component" value="Unassembled WGS sequence"/>
</dbReference>
<dbReference type="RefSeq" id="WP_018384048.1">
    <property type="nucleotide sequence ID" value="NZ_LLZU01000036.1"/>
</dbReference>
<comment type="caution">
    <text evidence="2">The sequence shown here is derived from an EMBL/GenBank/DDBJ whole genome shotgun (WGS) entry which is preliminary data.</text>
</comment>
<evidence type="ECO:0000313" key="2">
    <source>
        <dbReference type="EMBL" id="KRV47532.1"/>
    </source>
</evidence>
<reference evidence="2 3" key="1">
    <citation type="submission" date="2015-10" db="EMBL/GenBank/DDBJ databases">
        <title>Draft genome sequence of pyrrolomycin-producing Streptomyces vitaminophilus.</title>
        <authorList>
            <person name="Graham D.E."/>
            <person name="Mahan K.M."/>
            <person name="Klingeman D.M."/>
            <person name="Hettich R.L."/>
            <person name="Parry R.J."/>
        </authorList>
    </citation>
    <scope>NUCLEOTIDE SEQUENCE [LARGE SCALE GENOMIC DNA]</scope>
    <source>
        <strain evidence="2 3">ATCC 31673</strain>
    </source>
</reference>
<sequence>MNLGRNRPEPTPTGPNFGVVNGGGTINGPVQAAAFSSNVSQTSHIAPGAIERAQDSLADLRQRLEAIRGQHPEAEQALRAVDAISPRLDSPDRDPGALRFMLETLTTTCAAIPSVVTAAQAAHTAVAALLPPL</sequence>
<feature type="coiled-coil region" evidence="1">
    <location>
        <begin position="50"/>
        <end position="77"/>
    </location>
</feature>
<name>A0A0T6LNT4_WENVI</name>
<dbReference type="EMBL" id="LLZU01000036">
    <property type="protein sequence ID" value="KRV47532.1"/>
    <property type="molecule type" value="Genomic_DNA"/>
</dbReference>
<organism evidence="2 3">
    <name type="scientific">Wenjunlia vitaminophila</name>
    <name type="common">Streptomyces vitaminophilus</name>
    <dbReference type="NCBI Taxonomy" id="76728"/>
    <lineage>
        <taxon>Bacteria</taxon>
        <taxon>Bacillati</taxon>
        <taxon>Actinomycetota</taxon>
        <taxon>Actinomycetes</taxon>
        <taxon>Kitasatosporales</taxon>
        <taxon>Streptomycetaceae</taxon>
        <taxon>Wenjunlia</taxon>
    </lineage>
</organism>
<keyword evidence="1" id="KW-0175">Coiled coil</keyword>
<dbReference type="AlphaFoldDB" id="A0A0T6LNT4"/>
<dbReference type="OrthoDB" id="4209158at2"/>